<dbReference type="PANTHER" id="PTHR37984">
    <property type="entry name" value="PROTEIN CBG26694"/>
    <property type="match status" value="1"/>
</dbReference>
<dbReference type="GO" id="GO:0003964">
    <property type="term" value="F:RNA-directed DNA polymerase activity"/>
    <property type="evidence" value="ECO:0007669"/>
    <property type="project" value="UniProtKB-EC"/>
</dbReference>
<keyword evidence="4" id="KW-1185">Reference proteome</keyword>
<dbReference type="EMBL" id="CAKOFQ010007359">
    <property type="protein sequence ID" value="CAH1999206.1"/>
    <property type="molecule type" value="Genomic_DNA"/>
</dbReference>
<dbReference type="PANTHER" id="PTHR37984:SF11">
    <property type="entry name" value="INTEGRASE CATALYTIC DOMAIN-CONTAINING PROTEIN"/>
    <property type="match status" value="1"/>
</dbReference>
<dbReference type="Proteomes" id="UP001152888">
    <property type="component" value="Unassembled WGS sequence"/>
</dbReference>
<comment type="caution">
    <text evidence="3">The sequence shown here is derived from an EMBL/GenBank/DDBJ whole genome shotgun (WGS) entry which is preliminary data.</text>
</comment>
<accession>A0A9P0LPC9</accession>
<dbReference type="OrthoDB" id="6758541at2759"/>
<dbReference type="InterPro" id="IPR041588">
    <property type="entry name" value="Integrase_H2C2"/>
</dbReference>
<proteinExistence type="predicted"/>
<dbReference type="AlphaFoldDB" id="A0A9P0LPC9"/>
<dbReference type="InterPro" id="IPR050951">
    <property type="entry name" value="Retrovirus_Pol_polyprotein"/>
</dbReference>
<evidence type="ECO:0000259" key="2">
    <source>
        <dbReference type="Pfam" id="PF17921"/>
    </source>
</evidence>
<name>A0A9P0LPC9_ACAOB</name>
<dbReference type="EC" id="2.7.7.49" evidence="1"/>
<sequence length="104" mass="12036">MALSLSQIKEKSNTDEEIRKVYNLIYSNEFDEKTKPFQAFIPELCFYDNILLRGTRIVIPADLRLAVLQAAHEGHPGIVGMKNRLRTKVWWPKMDTCGEVRKSL</sequence>
<protein>
    <recommendedName>
        <fullName evidence="1">RNA-directed DNA polymerase</fullName>
        <ecNumber evidence="1">2.7.7.49</ecNumber>
    </recommendedName>
</protein>
<reference evidence="3" key="1">
    <citation type="submission" date="2022-03" db="EMBL/GenBank/DDBJ databases">
        <authorList>
            <person name="Sayadi A."/>
        </authorList>
    </citation>
    <scope>NUCLEOTIDE SEQUENCE</scope>
</reference>
<evidence type="ECO:0000313" key="4">
    <source>
        <dbReference type="Proteomes" id="UP001152888"/>
    </source>
</evidence>
<dbReference type="Gene3D" id="1.10.340.70">
    <property type="match status" value="1"/>
</dbReference>
<dbReference type="Pfam" id="PF17921">
    <property type="entry name" value="Integrase_H2C2"/>
    <property type="match status" value="1"/>
</dbReference>
<organism evidence="3 4">
    <name type="scientific">Acanthoscelides obtectus</name>
    <name type="common">Bean weevil</name>
    <name type="synonym">Bruchus obtectus</name>
    <dbReference type="NCBI Taxonomy" id="200917"/>
    <lineage>
        <taxon>Eukaryota</taxon>
        <taxon>Metazoa</taxon>
        <taxon>Ecdysozoa</taxon>
        <taxon>Arthropoda</taxon>
        <taxon>Hexapoda</taxon>
        <taxon>Insecta</taxon>
        <taxon>Pterygota</taxon>
        <taxon>Neoptera</taxon>
        <taxon>Endopterygota</taxon>
        <taxon>Coleoptera</taxon>
        <taxon>Polyphaga</taxon>
        <taxon>Cucujiformia</taxon>
        <taxon>Chrysomeloidea</taxon>
        <taxon>Chrysomelidae</taxon>
        <taxon>Bruchinae</taxon>
        <taxon>Bruchini</taxon>
        <taxon>Acanthoscelides</taxon>
    </lineage>
</organism>
<gene>
    <name evidence="3" type="ORF">ACAOBT_LOCUS24855</name>
</gene>
<feature type="domain" description="Integrase zinc-binding" evidence="2">
    <location>
        <begin position="59"/>
        <end position="95"/>
    </location>
</feature>
<evidence type="ECO:0000256" key="1">
    <source>
        <dbReference type="ARBA" id="ARBA00012493"/>
    </source>
</evidence>
<evidence type="ECO:0000313" key="3">
    <source>
        <dbReference type="EMBL" id="CAH1999206.1"/>
    </source>
</evidence>